<dbReference type="STRING" id="84022.CACET_c35510"/>
<proteinExistence type="predicted"/>
<dbReference type="OrthoDB" id="2082653at2"/>
<protein>
    <submittedName>
        <fullName evidence="1">Uncharacterized protein</fullName>
    </submittedName>
</protein>
<evidence type="ECO:0000313" key="1">
    <source>
        <dbReference type="EMBL" id="AKL96982.1"/>
    </source>
</evidence>
<reference evidence="1 2" key="1">
    <citation type="submission" date="2014-10" db="EMBL/GenBank/DDBJ databases">
        <title>Genome sequence of Clostridium aceticum DSM 1496.</title>
        <authorList>
            <person name="Poehlein A."/>
            <person name="Schiel-Bengelsdorf B."/>
            <person name="Gottschalk G."/>
            <person name="Duerre P."/>
            <person name="Daniel R."/>
        </authorList>
    </citation>
    <scope>NUCLEOTIDE SEQUENCE [LARGE SCALE GENOMIC DNA]</scope>
    <source>
        <strain evidence="1 2">DSM 1496</strain>
    </source>
</reference>
<dbReference type="PATRIC" id="fig|84022.5.peg.2232"/>
<dbReference type="EMBL" id="CP009687">
    <property type="protein sequence ID" value="AKL96982.1"/>
    <property type="molecule type" value="Genomic_DNA"/>
</dbReference>
<accession>A0A0D8I6G6</accession>
<dbReference type="AlphaFoldDB" id="A0A0D8I6G6"/>
<sequence>MKEKYKTIVKVVMALLIGFWMLSIIPFNKNIKQEISANIYENGVITDKTTVFIDGEKSNYLFRDDDSFSGKFHILSYEKTGREGMQAGIRWGDEQNIQRLRYYQNASFPDMDVIGTILINKEMTELALMFTDGTVIATSNEIYTLYKNHVSYYPETGSTSVVGSIPEI</sequence>
<dbReference type="RefSeq" id="WP_044826317.1">
    <property type="nucleotide sequence ID" value="NZ_CP009687.1"/>
</dbReference>
<name>A0A0D8I6G6_9CLOT</name>
<evidence type="ECO:0000313" key="2">
    <source>
        <dbReference type="Proteomes" id="UP000035704"/>
    </source>
</evidence>
<keyword evidence="2" id="KW-1185">Reference proteome</keyword>
<dbReference type="Proteomes" id="UP000035704">
    <property type="component" value="Chromosome"/>
</dbReference>
<organism evidence="1 2">
    <name type="scientific">Clostridium aceticum</name>
    <dbReference type="NCBI Taxonomy" id="84022"/>
    <lineage>
        <taxon>Bacteria</taxon>
        <taxon>Bacillati</taxon>
        <taxon>Bacillota</taxon>
        <taxon>Clostridia</taxon>
        <taxon>Eubacteriales</taxon>
        <taxon>Clostridiaceae</taxon>
        <taxon>Clostridium</taxon>
    </lineage>
</organism>
<gene>
    <name evidence="1" type="ORF">CACET_c35510</name>
</gene>
<dbReference type="KEGG" id="cace:CACET_c35510"/>